<dbReference type="Proteomes" id="UP000274545">
    <property type="component" value="Unassembled WGS sequence"/>
</dbReference>
<organism evidence="1 2">
    <name type="scientific">Spiroplasma poulsonii</name>
    <dbReference type="NCBI Taxonomy" id="2138"/>
    <lineage>
        <taxon>Bacteria</taxon>
        <taxon>Bacillati</taxon>
        <taxon>Mycoplasmatota</taxon>
        <taxon>Mollicutes</taxon>
        <taxon>Entomoplasmatales</taxon>
        <taxon>Spiroplasmataceae</taxon>
        <taxon>Spiroplasma</taxon>
    </lineage>
</organism>
<proteinExistence type="predicted"/>
<name>A0A3S0UB92_9MOLU</name>
<dbReference type="RefSeq" id="WP_127092889.1">
    <property type="nucleotide sequence ID" value="NZ_RAHC01000004.1"/>
</dbReference>
<comment type="caution">
    <text evidence="1">The sequence shown here is derived from an EMBL/GenBank/DDBJ whole genome shotgun (WGS) entry which is preliminary data.</text>
</comment>
<evidence type="ECO:0000313" key="1">
    <source>
        <dbReference type="EMBL" id="RUP76983.1"/>
    </source>
</evidence>
<dbReference type="EMBL" id="RAHC01000004">
    <property type="protein sequence ID" value="RUP76983.1"/>
    <property type="molecule type" value="Genomic_DNA"/>
</dbReference>
<sequence length="164" mass="19417">MILISLPLIITNKKTNLKGWQHLYYKINYLFSCKKYSKNKTTLLVPYNKVINDNYIATHGILKGNLKKTLIGAIKIRGFDITLLSSEEQILRLRDLQDVFKFANFPITFLKLELPLNFDDNIKYLQKQINKTQIRYKDKEISFNQFVKITKHIKNNIAFFKKKN</sequence>
<evidence type="ECO:0000313" key="2">
    <source>
        <dbReference type="Proteomes" id="UP000274545"/>
    </source>
</evidence>
<protein>
    <submittedName>
        <fullName evidence="1">Uncharacterized protein</fullName>
    </submittedName>
</protein>
<accession>A0A3S0UB92</accession>
<gene>
    <name evidence="1" type="ORF">D6D54_04520</name>
</gene>
<dbReference type="AlphaFoldDB" id="A0A3S0UB92"/>
<reference evidence="1 2" key="1">
    <citation type="journal article" date="2019" name="Genome Biol. Evol.">
        <title>Toxin and genome evolution in a Drosophila defensive symbiosis.</title>
        <authorList>
            <person name="Ballinger M.J."/>
            <person name="Gawryluk R.M."/>
            <person name="Perlman S.J."/>
        </authorList>
    </citation>
    <scope>NUCLEOTIDE SEQUENCE [LARGE SCALE GENOMIC DNA]</scope>
    <source>
        <strain evidence="2">sNeo</strain>
    </source>
</reference>